<dbReference type="InterPro" id="IPR023780">
    <property type="entry name" value="Chromo_domain"/>
</dbReference>
<feature type="region of interest" description="Disordered" evidence="3">
    <location>
        <begin position="458"/>
        <end position="570"/>
    </location>
</feature>
<feature type="region of interest" description="Disordered" evidence="3">
    <location>
        <begin position="134"/>
        <end position="165"/>
    </location>
</feature>
<feature type="compositionally biased region" description="Polar residues" evidence="3">
    <location>
        <begin position="559"/>
        <end position="570"/>
    </location>
</feature>
<dbReference type="RefSeq" id="XP_069203920.1">
    <property type="nucleotide sequence ID" value="XM_069347907.1"/>
</dbReference>
<dbReference type="PROSITE" id="PS50103">
    <property type="entry name" value="ZF_C3H1"/>
    <property type="match status" value="2"/>
</dbReference>
<evidence type="ECO:0008006" key="8">
    <source>
        <dbReference type="Google" id="ProtNLM"/>
    </source>
</evidence>
<accession>A0ABR3PNC9</accession>
<dbReference type="Gene3D" id="3.30.1370.210">
    <property type="match status" value="1"/>
</dbReference>
<dbReference type="SUPFAM" id="SSF54160">
    <property type="entry name" value="Chromo domain-like"/>
    <property type="match status" value="1"/>
</dbReference>
<keyword evidence="2" id="KW-0862">Zinc</keyword>
<feature type="zinc finger region" description="C3H1-type" evidence="2">
    <location>
        <begin position="574"/>
        <end position="601"/>
    </location>
</feature>
<feature type="zinc finger region" description="C3H1-type" evidence="2">
    <location>
        <begin position="606"/>
        <end position="634"/>
    </location>
</feature>
<evidence type="ECO:0000313" key="7">
    <source>
        <dbReference type="Proteomes" id="UP001562354"/>
    </source>
</evidence>
<feature type="region of interest" description="Disordered" evidence="3">
    <location>
        <begin position="679"/>
        <end position="700"/>
    </location>
</feature>
<protein>
    <recommendedName>
        <fullName evidence="8">Chromo domain-containing protein</fullName>
    </recommendedName>
</protein>
<evidence type="ECO:0000313" key="6">
    <source>
        <dbReference type="EMBL" id="KAL1311071.1"/>
    </source>
</evidence>
<dbReference type="SMART" id="SM00356">
    <property type="entry name" value="ZnF_C3H1"/>
    <property type="match status" value="2"/>
</dbReference>
<feature type="compositionally biased region" description="Basic and acidic residues" evidence="3">
    <location>
        <begin position="1"/>
        <end position="14"/>
    </location>
</feature>
<evidence type="ECO:0000256" key="2">
    <source>
        <dbReference type="PROSITE-ProRule" id="PRU00723"/>
    </source>
</evidence>
<feature type="region of interest" description="Disordered" evidence="3">
    <location>
        <begin position="186"/>
        <end position="237"/>
    </location>
</feature>
<feature type="compositionally biased region" description="Low complexity" evidence="3">
    <location>
        <begin position="21"/>
        <end position="32"/>
    </location>
</feature>
<organism evidence="6 7">
    <name type="scientific">Neodothiora populina</name>
    <dbReference type="NCBI Taxonomy" id="2781224"/>
    <lineage>
        <taxon>Eukaryota</taxon>
        <taxon>Fungi</taxon>
        <taxon>Dikarya</taxon>
        <taxon>Ascomycota</taxon>
        <taxon>Pezizomycotina</taxon>
        <taxon>Dothideomycetes</taxon>
        <taxon>Dothideomycetidae</taxon>
        <taxon>Dothideales</taxon>
        <taxon>Dothioraceae</taxon>
        <taxon>Neodothiora</taxon>
    </lineage>
</organism>
<feature type="compositionally biased region" description="Polar residues" evidence="3">
    <location>
        <begin position="199"/>
        <end position="221"/>
    </location>
</feature>
<comment type="subunit">
    <text evidence="1">Component of the NuA4 histone acetyltransferase complex.</text>
</comment>
<feature type="compositionally biased region" description="Low complexity" evidence="3">
    <location>
        <begin position="311"/>
        <end position="320"/>
    </location>
</feature>
<dbReference type="EMBL" id="JBFMKM010000003">
    <property type="protein sequence ID" value="KAL1311071.1"/>
    <property type="molecule type" value="Genomic_DNA"/>
</dbReference>
<dbReference type="PROSITE" id="PS50013">
    <property type="entry name" value="CHROMO_2"/>
    <property type="match status" value="1"/>
</dbReference>
<evidence type="ECO:0000259" key="4">
    <source>
        <dbReference type="PROSITE" id="PS50013"/>
    </source>
</evidence>
<feature type="region of interest" description="Disordered" evidence="3">
    <location>
        <begin position="1"/>
        <end position="32"/>
    </location>
</feature>
<feature type="domain" description="C3H1-type" evidence="5">
    <location>
        <begin position="574"/>
        <end position="601"/>
    </location>
</feature>
<proteinExistence type="predicted"/>
<evidence type="ECO:0000256" key="1">
    <source>
        <dbReference type="ARBA" id="ARBA00011353"/>
    </source>
</evidence>
<keyword evidence="7" id="KW-1185">Reference proteome</keyword>
<dbReference type="Gene3D" id="2.40.50.40">
    <property type="match status" value="1"/>
</dbReference>
<dbReference type="Proteomes" id="UP001562354">
    <property type="component" value="Unassembled WGS sequence"/>
</dbReference>
<sequence>MDRDSDGRLFIRRDDDDDNDSNISLTSTVSDSSQSEYGVDRILAEAKLSPEDGYGEVLEDEEPQMQYLVKWTGYPLYRSTWEPAENFLDPVTLQEWATRKLKEEQGLEPCYNLEVHEKKCKLFEERRARRKAKRNKLRELRRLGEEASHKSRIQASPPTNISGTIKTATLLGPSLFASSSRRPLLEAKPIDKGDGPPALSTTGSSLSPSRPNLAEQSTNSGADEFGDQARRDRASQAQVAHVDGMHSIVDKGHAQTKDALVTQKVVHDTKSLKKKGTAVLKKNNDDAAEMASSLHPTKQQASLKRKRSPSKVRSTSVSSKAIPIVRRQSLDSLFDSTPSEVEDNIPEPSREQTSTSSAGRCTDNAPRETSALTTNPESVTAKKTVSFKQALEVARSKAANVPNSSMRLIKSAVTKASTIPTSTKVEPVPKTQSKPSDTTLARVGKSIFSDWNEPKARNIRKQRLDTSTGFAPKDAQFGKLSQQNAIQKWASRELPPDPRALQYIDPRTGKLENPVDQDHTLVERASSSANDQPDRPTSSRAQRSSERPPQEPGSIVDHVQNSAEPRSSIKPSQAYISTTCRYWMKGHCGKGAYCSFAHTDTGHYPPKKPMMCQFWAKGWCRFSTVQCEFYHENINALNAPASYFERHYGRREDTPDVTGVRQDDVDRLRERKKASIDVSPPINTIDADSTDQNRSTVSQPCRPLRAAISPEATMACDDFIGPESLRDNSSTFNDQSLIVSRVADPGDTNHNLSTEALRASINLHVAPQGGNASIRMQVYLNFDPSPARRENSDRIKDGSTLEVQHFCLARDFKNFDFKADSSCYTGDIVHAEADAAFKSFANYMLINSTGAVIQHHDCLVIVHPMNYDDWDFIGPQVNTSSGLRFLVQPMTTPIYRISNLASEESLTPLQRICLQQFDLDQRRLFQRFDQKLEKNVFLMFPSRQTVEVQLITACLLEMGASVYNAGVHASWDQFRCDQKEFARSGVVLFHPTITQYHQIPAFNWVLFTTHYNLFQLGVDSTLRCHPEAATKYSCVRLFPQGAVTLITDDVFEYHPHLAVEVLRIFDQELNVKSTVRKNDCLLTRPDVVEWLVDLVDKYAAEDDPERHKNRLELLHIVLGLLPDKTIDPFISPEPPRLISPPSAEMPDYIGKWDYDEESATNWLVEWLAGWCISERESFRRFTVVHEQCRKPEQTPGFSAIKDPRGWSKKFSHIKVINVRLFKQLRGIGHKDTRAK</sequence>
<feature type="compositionally biased region" description="Polar residues" evidence="3">
    <location>
        <begin position="525"/>
        <end position="542"/>
    </location>
</feature>
<dbReference type="Pfam" id="PF00642">
    <property type="entry name" value="zf-CCCH"/>
    <property type="match status" value="1"/>
</dbReference>
<feature type="compositionally biased region" description="Polar residues" evidence="3">
    <location>
        <begin position="330"/>
        <end position="339"/>
    </location>
</feature>
<dbReference type="InterPro" id="IPR000953">
    <property type="entry name" value="Chromo/chromo_shadow_dom"/>
</dbReference>
<dbReference type="CDD" id="cd18966">
    <property type="entry name" value="chromodomain"/>
    <property type="match status" value="1"/>
</dbReference>
<evidence type="ECO:0000259" key="5">
    <source>
        <dbReference type="PROSITE" id="PS50103"/>
    </source>
</evidence>
<gene>
    <name evidence="6" type="ORF">AAFC00_001280</name>
</gene>
<feature type="region of interest" description="Disordered" evidence="3">
    <location>
        <begin position="285"/>
        <end position="377"/>
    </location>
</feature>
<dbReference type="SMART" id="SM00298">
    <property type="entry name" value="CHROMO"/>
    <property type="match status" value="1"/>
</dbReference>
<comment type="caution">
    <text evidence="6">The sequence shown here is derived from an EMBL/GenBank/DDBJ whole genome shotgun (WGS) entry which is preliminary data.</text>
</comment>
<keyword evidence="2" id="KW-0863">Zinc-finger</keyword>
<reference evidence="6 7" key="1">
    <citation type="submission" date="2024-07" db="EMBL/GenBank/DDBJ databases">
        <title>Draft sequence of the Neodothiora populina.</title>
        <authorList>
            <person name="Drown D.D."/>
            <person name="Schuette U.S."/>
            <person name="Buechlein A.B."/>
            <person name="Rusch D.R."/>
            <person name="Winton L.W."/>
            <person name="Adams G.A."/>
        </authorList>
    </citation>
    <scope>NUCLEOTIDE SEQUENCE [LARGE SCALE GENOMIC DNA]</scope>
    <source>
        <strain evidence="6 7">CPC 39397</strain>
    </source>
</reference>
<feature type="domain" description="Chromo" evidence="4">
    <location>
        <begin position="37"/>
        <end position="108"/>
    </location>
</feature>
<feature type="compositionally biased region" description="Basic and acidic residues" evidence="3">
    <location>
        <begin position="137"/>
        <end position="149"/>
    </location>
</feature>
<feature type="compositionally biased region" description="Polar residues" evidence="3">
    <location>
        <begin position="153"/>
        <end position="165"/>
    </location>
</feature>
<dbReference type="InterPro" id="IPR016197">
    <property type="entry name" value="Chromo-like_dom_sf"/>
</dbReference>
<dbReference type="GeneID" id="95974983"/>
<name>A0ABR3PNC9_9PEZI</name>
<evidence type="ECO:0000256" key="3">
    <source>
        <dbReference type="SAM" id="MobiDB-lite"/>
    </source>
</evidence>
<feature type="compositionally biased region" description="Polar residues" evidence="3">
    <location>
        <begin position="686"/>
        <end position="699"/>
    </location>
</feature>
<dbReference type="Pfam" id="PF00385">
    <property type="entry name" value="Chromo"/>
    <property type="match status" value="1"/>
</dbReference>
<keyword evidence="2" id="KW-0479">Metal-binding</keyword>
<feature type="domain" description="C3H1-type" evidence="5">
    <location>
        <begin position="606"/>
        <end position="634"/>
    </location>
</feature>
<dbReference type="InterPro" id="IPR000571">
    <property type="entry name" value="Znf_CCCH"/>
</dbReference>